<keyword evidence="13" id="KW-1185">Reference proteome</keyword>
<evidence type="ECO:0000256" key="4">
    <source>
        <dbReference type="ARBA" id="ARBA00022676"/>
    </source>
</evidence>
<feature type="compositionally biased region" description="Low complexity" evidence="11">
    <location>
        <begin position="757"/>
        <end position="775"/>
    </location>
</feature>
<feature type="compositionally biased region" description="Basic and acidic residues" evidence="11">
    <location>
        <begin position="131"/>
        <end position="146"/>
    </location>
</feature>
<feature type="compositionally biased region" description="Low complexity" evidence="11">
    <location>
        <begin position="358"/>
        <end position="370"/>
    </location>
</feature>
<feature type="compositionally biased region" description="Basic and acidic residues" evidence="11">
    <location>
        <begin position="432"/>
        <end position="445"/>
    </location>
</feature>
<feature type="compositionally biased region" description="Polar residues" evidence="11">
    <location>
        <begin position="520"/>
        <end position="529"/>
    </location>
</feature>
<feature type="compositionally biased region" description="Basic and acidic residues" evidence="11">
    <location>
        <begin position="452"/>
        <end position="472"/>
    </location>
</feature>
<reference evidence="12 13" key="1">
    <citation type="submission" date="2021-12" db="EMBL/GenBank/DDBJ databases">
        <title>High titer production of polyol ester of fatty acids by Rhodotorula paludigena BS15 towards product separation-free biomass refinery.</title>
        <authorList>
            <person name="Mano J."/>
            <person name="Ono H."/>
            <person name="Tanaka T."/>
            <person name="Naito K."/>
            <person name="Sushida H."/>
            <person name="Ike M."/>
            <person name="Tokuyasu K."/>
            <person name="Kitaoka M."/>
        </authorList>
    </citation>
    <scope>NUCLEOTIDE SEQUENCE [LARGE SCALE GENOMIC DNA]</scope>
    <source>
        <strain evidence="12 13">BS15</strain>
    </source>
</reference>
<feature type="transmembrane region" description="Helical" evidence="10">
    <location>
        <begin position="1066"/>
        <end position="1089"/>
    </location>
</feature>
<feature type="region of interest" description="Disordered" evidence="11">
    <location>
        <begin position="664"/>
        <end position="789"/>
    </location>
</feature>
<evidence type="ECO:0000256" key="2">
    <source>
        <dbReference type="ARBA" id="ARBA00004922"/>
    </source>
</evidence>
<dbReference type="GO" id="GO:0006487">
    <property type="term" value="P:protein N-linked glycosylation"/>
    <property type="evidence" value="ECO:0007669"/>
    <property type="project" value="TreeGrafter"/>
</dbReference>
<gene>
    <name evidence="12" type="ORF">Rhopal_000438-T1</name>
</gene>
<feature type="compositionally biased region" description="Polar residues" evidence="11">
    <location>
        <begin position="546"/>
        <end position="558"/>
    </location>
</feature>
<dbReference type="InterPro" id="IPR005599">
    <property type="entry name" value="GPI_mannosylTrfase"/>
</dbReference>
<feature type="compositionally biased region" description="Acidic residues" evidence="11">
    <location>
        <begin position="691"/>
        <end position="700"/>
    </location>
</feature>
<dbReference type="EC" id="2.4.1.-" evidence="10"/>
<feature type="compositionally biased region" description="Low complexity" evidence="11">
    <location>
        <begin position="295"/>
        <end position="314"/>
    </location>
</feature>
<feature type="transmembrane region" description="Helical" evidence="10">
    <location>
        <begin position="1147"/>
        <end position="1174"/>
    </location>
</feature>
<feature type="region of interest" description="Disordered" evidence="11">
    <location>
        <begin position="1"/>
        <end position="37"/>
    </location>
</feature>
<evidence type="ECO:0000256" key="1">
    <source>
        <dbReference type="ARBA" id="ARBA00004477"/>
    </source>
</evidence>
<name>A0AAV5GAM7_9BASI</name>
<evidence type="ECO:0000256" key="7">
    <source>
        <dbReference type="ARBA" id="ARBA00022824"/>
    </source>
</evidence>
<evidence type="ECO:0000256" key="11">
    <source>
        <dbReference type="SAM" id="MobiDB-lite"/>
    </source>
</evidence>
<dbReference type="Proteomes" id="UP001342314">
    <property type="component" value="Unassembled WGS sequence"/>
</dbReference>
<keyword evidence="9 10" id="KW-0472">Membrane</keyword>
<evidence type="ECO:0000313" key="13">
    <source>
        <dbReference type="Proteomes" id="UP001342314"/>
    </source>
</evidence>
<evidence type="ECO:0000256" key="6">
    <source>
        <dbReference type="ARBA" id="ARBA00022692"/>
    </source>
</evidence>
<dbReference type="PANTHER" id="PTHR22760:SF2">
    <property type="entry name" value="ALPHA-1,2-MANNOSYLTRANSFERASE ALG9"/>
    <property type="match status" value="1"/>
</dbReference>
<feature type="region of interest" description="Disordered" evidence="11">
    <location>
        <begin position="506"/>
        <end position="579"/>
    </location>
</feature>
<evidence type="ECO:0000256" key="8">
    <source>
        <dbReference type="ARBA" id="ARBA00022989"/>
    </source>
</evidence>
<feature type="compositionally biased region" description="Low complexity" evidence="11">
    <location>
        <begin position="561"/>
        <end position="576"/>
    </location>
</feature>
<feature type="transmembrane region" description="Helical" evidence="10">
    <location>
        <begin position="1255"/>
        <end position="1284"/>
    </location>
</feature>
<proteinExistence type="inferred from homology"/>
<feature type="region of interest" description="Disordered" evidence="11">
    <location>
        <begin position="120"/>
        <end position="492"/>
    </location>
</feature>
<feature type="transmembrane region" description="Helical" evidence="10">
    <location>
        <begin position="1110"/>
        <end position="1135"/>
    </location>
</feature>
<evidence type="ECO:0000256" key="5">
    <source>
        <dbReference type="ARBA" id="ARBA00022679"/>
    </source>
</evidence>
<feature type="compositionally biased region" description="Low complexity" evidence="11">
    <location>
        <begin position="331"/>
        <end position="342"/>
    </location>
</feature>
<feature type="transmembrane region" description="Helical" evidence="10">
    <location>
        <begin position="1202"/>
        <end position="1224"/>
    </location>
</feature>
<organism evidence="12 13">
    <name type="scientific">Rhodotorula paludigena</name>
    <dbReference type="NCBI Taxonomy" id="86838"/>
    <lineage>
        <taxon>Eukaryota</taxon>
        <taxon>Fungi</taxon>
        <taxon>Dikarya</taxon>
        <taxon>Basidiomycota</taxon>
        <taxon>Pucciniomycotina</taxon>
        <taxon>Microbotryomycetes</taxon>
        <taxon>Sporidiobolales</taxon>
        <taxon>Sporidiobolaceae</taxon>
        <taxon>Rhodotorula</taxon>
    </lineage>
</organism>
<feature type="compositionally biased region" description="Low complexity" evidence="11">
    <location>
        <begin position="83"/>
        <end position="95"/>
    </location>
</feature>
<protein>
    <recommendedName>
        <fullName evidence="10">Mannosyltransferase</fullName>
        <ecNumber evidence="10">2.4.1.-</ecNumber>
    </recommendedName>
</protein>
<evidence type="ECO:0000313" key="12">
    <source>
        <dbReference type="EMBL" id="GJN87489.1"/>
    </source>
</evidence>
<feature type="compositionally biased region" description="Low complexity" evidence="11">
    <location>
        <begin position="170"/>
        <end position="179"/>
    </location>
</feature>
<comment type="pathway">
    <text evidence="2">Protein modification; protein glycosylation.</text>
</comment>
<sequence>MYDSTASVTDDADGEYDEHDARAAGAHVRMAGGRRKGKLPVGASALSHMPSIDGREGLGFRIGEYDQSDYAAAMHAARRPQHRSYGSSRSVPSSPHAGTFSSRPRARDFAVTSDAGIALDSDSTVSTSRRVRFEQPYRPPGRERSGSHIALQPEHIVFPDALPPVPPVPAAFSPASTASRRLSETSSAAFSPRSHTLSSPATSIGSPVAYKTPTSPRARSPRRASGTSTSAADAFPQRPVSALFFPSAPAKTASKRQQPAGPVSQAADAFPLPSVFPARQRQRPPASLHLAHEQPFPSAASSPSPASATFPTRARPVDAAAPFPTRKLAKSLPSSPSPVSHSWFIADPAEPFPPPPSSSRRYSLHSSASPQPAAGNGVTVSPPFAPAISATEPVFPSPGARLSSDGSVRASAGRRRVSSAHWEVPPALAQLQEERDSGDELDKMMRAQQRLSKHELSQQEREERRRSVHADLVRQLTSTAGSGPHSPLEMAFDRAVREAETVRKSLGSVLLSDETDARRTSATPTITPRSTREREVDGDDGGSSPDRASTSASTSQDHGLTPSISSTGSDLSSLPSFPDVPHHVAAPSAYAEEDADSHAEVIAVDYAAVALAKSAVGADPHRLSVVSEASQYEDAPSSPPRSAGLLRLHEVPEPPVAVRHVEVGSSDATSGDLTQRHTEEWVTSTRRSLDDIGEEPENEDELHRRMRQPSSSSGLRTPSTPLAPLFTSPARSTRARETSAGSSISVPLSPDLYRTTSPAPSQRSAGSSSAVSHTAPPKRAGTSAAAGQHFKPKLTLGKKIGQLFSSATAAPLRAGISSRDALALGTATGDDSVQWDARSASARSATTHVPSVAGSAHTLVPPSPVVNIAPALDEKENVHPGKATRSPTVNGLDDLLSRFEQEDKERFRGIAAARKTAPVIVEQQQPTSQSQGFAVPQDQQLRFRKATPKAGTKFVQNPNARALRPAEPGVLKDPNLRFAFGRWQPKLLVAFRLLLLIRFCSAMYTGISDCDEVFNYWEPMHYLVTGKGFQTWEYSPLYAIRSYFYLLVHSGPAAFLRAVGFPDKRVIFFGTRILLATFSSFVEATFYRACAVHLSSHVGRYVLWIQMSSAALYTASASFLPSTFAMYFVMLGAAASLSPVEGGWKRISFATLSFAIAGIVGWPFAVVLGVPLVLEQLFVRGTQQKVPAGQTALWASKRARNFGIALVFGASVMVPVILVDSAAYQKLAIVPLNIIKYNIFPASGAGPELYGTEPWYFYLLNGLLSFNILFPLALVAPLLIFVTVRVDKKRFGDARDIAPGQTHPAASLAIRLIPFHLYLAVLMLQKHKEERFLFPAYAHIILNAAVGLYLVRGWVEAAFLKVTQSPYRATRTGLFSHFTRFVIVVSLLFSFARITALYKYYHAPMSVYHHFQNYELPRLALVANPALAPALDPSLPAGEFKEALDKDRALPLDDLVPLHLRLCVGKEWHRFPSSWLVPDEVETRWIRSAFDGILPKVWEEPGPGKGLFGRATATVPEGMNMFNREEKDRYVDVSTCDYLVDLDYPSRPASSFSPLEPRYAADASSWDRAFCAPFLDAQNSPRLSRALNLPLPGWADGNAWGEYCLLRRKGLFEETRNRA</sequence>
<dbReference type="EMBL" id="BQKY01000001">
    <property type="protein sequence ID" value="GJN87489.1"/>
    <property type="molecule type" value="Genomic_DNA"/>
</dbReference>
<keyword evidence="8 10" id="KW-1133">Transmembrane helix</keyword>
<dbReference type="GO" id="GO:0005789">
    <property type="term" value="C:endoplasmic reticulum membrane"/>
    <property type="evidence" value="ECO:0007669"/>
    <property type="project" value="UniProtKB-SubCell"/>
</dbReference>
<comment type="caution">
    <text evidence="12">The sequence shown here is derived from an EMBL/GenBank/DDBJ whole genome shotgun (WGS) entry which is preliminary data.</text>
</comment>
<accession>A0AAV5GAM7</accession>
<dbReference type="PANTHER" id="PTHR22760">
    <property type="entry name" value="GLYCOSYLTRANSFERASE"/>
    <property type="match status" value="1"/>
</dbReference>
<feature type="region of interest" description="Disordered" evidence="11">
    <location>
        <begin position="74"/>
        <end position="107"/>
    </location>
</feature>
<feature type="compositionally biased region" description="Polar residues" evidence="11">
    <location>
        <begin position="708"/>
        <end position="720"/>
    </location>
</feature>
<dbReference type="Pfam" id="PF03901">
    <property type="entry name" value="Glyco_transf_22"/>
    <property type="match status" value="1"/>
</dbReference>
<evidence type="ECO:0000256" key="9">
    <source>
        <dbReference type="ARBA" id="ARBA00023136"/>
    </source>
</evidence>
<keyword evidence="6 10" id="KW-0812">Transmembrane</keyword>
<dbReference type="GO" id="GO:0000026">
    <property type="term" value="F:alpha-1,2-mannosyltransferase activity"/>
    <property type="evidence" value="ECO:0007669"/>
    <property type="project" value="TreeGrafter"/>
</dbReference>
<keyword evidence="7 10" id="KW-0256">Endoplasmic reticulum</keyword>
<keyword evidence="5" id="KW-0808">Transferase</keyword>
<comment type="subcellular location">
    <subcellularLocation>
        <location evidence="1 10">Endoplasmic reticulum membrane</location>
        <topology evidence="1 10">Multi-pass membrane protein</topology>
    </subcellularLocation>
</comment>
<feature type="transmembrane region" description="Helical" evidence="10">
    <location>
        <begin position="1381"/>
        <end position="1401"/>
    </location>
</feature>
<feature type="compositionally biased region" description="Low complexity" evidence="11">
    <location>
        <begin position="212"/>
        <end position="232"/>
    </location>
</feature>
<feature type="compositionally biased region" description="Polar residues" evidence="11">
    <location>
        <begin position="184"/>
        <end position="205"/>
    </location>
</feature>
<feature type="transmembrane region" description="Helical" evidence="10">
    <location>
        <begin position="1336"/>
        <end position="1360"/>
    </location>
</feature>
<evidence type="ECO:0000256" key="3">
    <source>
        <dbReference type="ARBA" id="ARBA00007063"/>
    </source>
</evidence>
<keyword evidence="4 10" id="KW-0328">Glycosyltransferase</keyword>
<evidence type="ECO:0000256" key="10">
    <source>
        <dbReference type="RuleBase" id="RU363075"/>
    </source>
</evidence>
<comment type="similarity">
    <text evidence="3 10">Belongs to the glycosyltransferase 22 family.</text>
</comment>
<feature type="transmembrane region" description="Helical" evidence="10">
    <location>
        <begin position="1305"/>
        <end position="1324"/>
    </location>
</feature>